<dbReference type="GO" id="GO:1904680">
    <property type="term" value="F:peptide transmembrane transporter activity"/>
    <property type="evidence" value="ECO:0007669"/>
    <property type="project" value="TreeGrafter"/>
</dbReference>
<keyword evidence="6" id="KW-1185">Reference proteome</keyword>
<feature type="signal peptide" evidence="3">
    <location>
        <begin position="1"/>
        <end position="27"/>
    </location>
</feature>
<dbReference type="InterPro" id="IPR000914">
    <property type="entry name" value="SBP_5_dom"/>
</dbReference>
<dbReference type="RefSeq" id="WP_055454234.1">
    <property type="nucleotide sequence ID" value="NZ_CYHE01000001.1"/>
</dbReference>
<dbReference type="Gene3D" id="3.40.190.10">
    <property type="entry name" value="Periplasmic binding protein-like II"/>
    <property type="match status" value="1"/>
</dbReference>
<dbReference type="OrthoDB" id="9803988at2"/>
<reference evidence="6" key="1">
    <citation type="submission" date="2015-08" db="EMBL/GenBank/DDBJ databases">
        <authorList>
            <person name="Varghese N."/>
        </authorList>
    </citation>
    <scope>NUCLEOTIDE SEQUENCE [LARGE SCALE GENOMIC DNA]</scope>
    <source>
        <strain evidence="6">DSM 23407</strain>
    </source>
</reference>
<evidence type="ECO:0000259" key="4">
    <source>
        <dbReference type="Pfam" id="PF00496"/>
    </source>
</evidence>
<dbReference type="EMBL" id="CYHE01000001">
    <property type="protein sequence ID" value="CUA92431.1"/>
    <property type="molecule type" value="Genomic_DNA"/>
</dbReference>
<organism evidence="5 6">
    <name type="scientific">Pannonibacter indicus</name>
    <dbReference type="NCBI Taxonomy" id="466044"/>
    <lineage>
        <taxon>Bacteria</taxon>
        <taxon>Pseudomonadati</taxon>
        <taxon>Pseudomonadota</taxon>
        <taxon>Alphaproteobacteria</taxon>
        <taxon>Hyphomicrobiales</taxon>
        <taxon>Stappiaceae</taxon>
        <taxon>Pannonibacter</taxon>
    </lineage>
</organism>
<evidence type="ECO:0000313" key="5">
    <source>
        <dbReference type="EMBL" id="CUA92431.1"/>
    </source>
</evidence>
<name>A0A0K6HNL3_9HYPH</name>
<evidence type="ECO:0000256" key="1">
    <source>
        <dbReference type="ARBA" id="ARBA00004418"/>
    </source>
</evidence>
<dbReference type="SUPFAM" id="SSF53850">
    <property type="entry name" value="Periplasmic binding protein-like II"/>
    <property type="match status" value="1"/>
</dbReference>
<dbReference type="PIRSF" id="PIRSF002741">
    <property type="entry name" value="MppA"/>
    <property type="match status" value="1"/>
</dbReference>
<dbReference type="CDD" id="cd08490">
    <property type="entry name" value="PBP2_NikA_DppA_OppA_like_3"/>
    <property type="match status" value="1"/>
</dbReference>
<dbReference type="Gene3D" id="3.10.105.10">
    <property type="entry name" value="Dipeptide-binding Protein, Domain 3"/>
    <property type="match status" value="1"/>
</dbReference>
<gene>
    <name evidence="5" type="ORF">Ga0061067_101534</name>
</gene>
<dbReference type="PANTHER" id="PTHR30290">
    <property type="entry name" value="PERIPLASMIC BINDING COMPONENT OF ABC TRANSPORTER"/>
    <property type="match status" value="1"/>
</dbReference>
<dbReference type="GO" id="GO:0030288">
    <property type="term" value="C:outer membrane-bounded periplasmic space"/>
    <property type="evidence" value="ECO:0007669"/>
    <property type="project" value="UniProtKB-ARBA"/>
</dbReference>
<sequence>MRYRSNLKTFALAMALSSTLLSGTAFAADDSIDVAGPFEIKGADPSLSGNIFLAMDVAETLVNTDQDGHLTPGLAESWAVESDGLIWRFKMQDGAIFHDGTPADAAAAANALNIARAKPGLLQRAPIEAIEADGEDLVVKLKEPFAALPAFLAEYRSQVLAPASYGADGMATSVIGSGAYKITLLQAPGKMEADRFDQYWGGRARIGKATYNSVSRAETRALMAESGDADYVLNLDPASVARLKDKDGLDVRSVPIPRSLLVKVNAANPKLNTVEARKALSLAIDREGLAIAVLRYQAGATQLFPPSVGDWHNAALAPLAYDPEAAAALLAELGWKAGSDGILERDGERFTLELLTYPDRPELPLVAAVLQQQLQEVGIELTINSTNSSEIPARHNDGSLELALLARNFALVPNPIGTLLQDYAPNGDWGAMNWQNAGIADLLKSIGRNGGSAEQFATATTILQEELPVLPIAWYQQNAAISGKLQGVMLDPYERKLGLKDASWKN</sequence>
<dbReference type="InterPro" id="IPR039424">
    <property type="entry name" value="SBP_5"/>
</dbReference>
<evidence type="ECO:0000256" key="3">
    <source>
        <dbReference type="SAM" id="SignalP"/>
    </source>
</evidence>
<dbReference type="PANTHER" id="PTHR30290:SF83">
    <property type="entry name" value="ABC TRANSPORTER SUBSTRATE-BINDING PROTEIN"/>
    <property type="match status" value="1"/>
</dbReference>
<evidence type="ECO:0000313" key="6">
    <source>
        <dbReference type="Proteomes" id="UP000183900"/>
    </source>
</evidence>
<dbReference type="Pfam" id="PF00496">
    <property type="entry name" value="SBP_bac_5"/>
    <property type="match status" value="1"/>
</dbReference>
<protein>
    <submittedName>
        <fullName evidence="5">ABC-type transport system, periplasmic component</fullName>
    </submittedName>
</protein>
<feature type="domain" description="Solute-binding protein family 5" evidence="4">
    <location>
        <begin position="70"/>
        <end position="417"/>
    </location>
</feature>
<evidence type="ECO:0000256" key="2">
    <source>
        <dbReference type="ARBA" id="ARBA00005695"/>
    </source>
</evidence>
<proteinExistence type="inferred from homology"/>
<comment type="subcellular location">
    <subcellularLocation>
        <location evidence="1">Periplasm</location>
    </subcellularLocation>
</comment>
<comment type="similarity">
    <text evidence="2">Belongs to the bacterial solute-binding protein 5 family.</text>
</comment>
<dbReference type="GO" id="GO:0043190">
    <property type="term" value="C:ATP-binding cassette (ABC) transporter complex"/>
    <property type="evidence" value="ECO:0007669"/>
    <property type="project" value="InterPro"/>
</dbReference>
<dbReference type="AlphaFoldDB" id="A0A0K6HNL3"/>
<dbReference type="GO" id="GO:0015833">
    <property type="term" value="P:peptide transport"/>
    <property type="evidence" value="ECO:0007669"/>
    <property type="project" value="TreeGrafter"/>
</dbReference>
<dbReference type="Proteomes" id="UP000183900">
    <property type="component" value="Unassembled WGS sequence"/>
</dbReference>
<feature type="chain" id="PRO_5005504714" evidence="3">
    <location>
        <begin position="28"/>
        <end position="506"/>
    </location>
</feature>
<dbReference type="InterPro" id="IPR030678">
    <property type="entry name" value="Peptide/Ni-bd"/>
</dbReference>
<accession>A0A0K6HNL3</accession>
<keyword evidence="3" id="KW-0732">Signal</keyword>